<dbReference type="InterPro" id="IPR046346">
    <property type="entry name" value="Aminoacid_DH-like_N_sf"/>
</dbReference>
<proteinExistence type="predicted"/>
<sequence length="73" mass="7755">MPKPGSAASSSFKHTLPAETIQEELAALVNALNADETVHGILVQLPLPKHLDAQCITLASSPVALMPDQRRVD</sequence>
<evidence type="ECO:0000313" key="3">
    <source>
        <dbReference type="Proteomes" id="UP000052167"/>
    </source>
</evidence>
<keyword evidence="3" id="KW-1185">Reference proteome</keyword>
<evidence type="ECO:0000313" key="2">
    <source>
        <dbReference type="EMBL" id="KEQ04458.1"/>
    </source>
</evidence>
<reference evidence="2 3" key="1">
    <citation type="submission" date="2014-06" db="EMBL/GenBank/DDBJ databases">
        <title>Rhizobium pelagicum/R2-400B4.</title>
        <authorList>
            <person name="Kimes N.E."/>
            <person name="Lopez-Perez M."/>
        </authorList>
    </citation>
    <scope>NUCLEOTIDE SEQUENCE [LARGE SCALE GENOMIC DNA]</scope>
    <source>
        <strain evidence="2 3">R2-400B4</strain>
    </source>
</reference>
<feature type="domain" description="Tetrahydrofolate dehydrogenase/cyclohydrolase catalytic" evidence="1">
    <location>
        <begin position="10"/>
        <end position="59"/>
    </location>
</feature>
<dbReference type="Gene3D" id="3.40.50.10860">
    <property type="entry name" value="Leucine Dehydrogenase, chain A, domain 1"/>
    <property type="match status" value="1"/>
</dbReference>
<dbReference type="EMBL" id="JOKJ01000025">
    <property type="protein sequence ID" value="KEQ04458.1"/>
    <property type="molecule type" value="Genomic_DNA"/>
</dbReference>
<evidence type="ECO:0000259" key="1">
    <source>
        <dbReference type="Pfam" id="PF00763"/>
    </source>
</evidence>
<dbReference type="InterPro" id="IPR020630">
    <property type="entry name" value="THF_DH/CycHdrlase_cat_dom"/>
</dbReference>
<gene>
    <name evidence="2" type="ORF">GV68_13365</name>
</gene>
<dbReference type="GO" id="GO:0004488">
    <property type="term" value="F:methylenetetrahydrofolate dehydrogenase (NADP+) activity"/>
    <property type="evidence" value="ECO:0007669"/>
    <property type="project" value="InterPro"/>
</dbReference>
<organism evidence="2 3">
    <name type="scientific">Pseudorhizobium pelagicum</name>
    <dbReference type="NCBI Taxonomy" id="1509405"/>
    <lineage>
        <taxon>Bacteria</taxon>
        <taxon>Pseudomonadati</taxon>
        <taxon>Pseudomonadota</taxon>
        <taxon>Alphaproteobacteria</taxon>
        <taxon>Hyphomicrobiales</taxon>
        <taxon>Rhizobiaceae</taxon>
        <taxon>Rhizobium/Agrobacterium group</taxon>
        <taxon>Pseudorhizobium</taxon>
    </lineage>
</organism>
<dbReference type="SUPFAM" id="SSF53223">
    <property type="entry name" value="Aminoacid dehydrogenase-like, N-terminal domain"/>
    <property type="match status" value="1"/>
</dbReference>
<protein>
    <recommendedName>
        <fullName evidence="1">Tetrahydrofolate dehydrogenase/cyclohydrolase catalytic domain-containing protein</fullName>
    </recommendedName>
</protein>
<name>A0A922P1H4_9HYPH</name>
<comment type="caution">
    <text evidence="2">The sequence shown here is derived from an EMBL/GenBank/DDBJ whole genome shotgun (WGS) entry which is preliminary data.</text>
</comment>
<accession>A0A922P1H4</accession>
<dbReference type="Proteomes" id="UP000052167">
    <property type="component" value="Unassembled WGS sequence"/>
</dbReference>
<dbReference type="Pfam" id="PF00763">
    <property type="entry name" value="THF_DHG_CYH"/>
    <property type="match status" value="1"/>
</dbReference>
<dbReference type="AlphaFoldDB" id="A0A922P1H4"/>